<feature type="domain" description="Solute-binding protein family 3/N-terminal" evidence="3">
    <location>
        <begin position="45"/>
        <end position="273"/>
    </location>
</feature>
<dbReference type="EMBL" id="BPQH01000037">
    <property type="protein sequence ID" value="GJD53797.1"/>
    <property type="molecule type" value="Genomic_DNA"/>
</dbReference>
<dbReference type="PANTHER" id="PTHR35936:SF17">
    <property type="entry name" value="ARGININE-BINDING EXTRACELLULAR PROTEIN ARTP"/>
    <property type="match status" value="1"/>
</dbReference>
<dbReference type="PROSITE" id="PS51318">
    <property type="entry name" value="TAT"/>
    <property type="match status" value="1"/>
</dbReference>
<dbReference type="Proteomes" id="UP001055167">
    <property type="component" value="Unassembled WGS sequence"/>
</dbReference>
<dbReference type="InterPro" id="IPR006311">
    <property type="entry name" value="TAT_signal"/>
</dbReference>
<feature type="chain" id="PRO_5045598221" evidence="2">
    <location>
        <begin position="27"/>
        <end position="286"/>
    </location>
</feature>
<keyword evidence="1 2" id="KW-0732">Signal</keyword>
<organism evidence="4 5">
    <name type="scientific">Methylobacterium crusticola</name>
    <dbReference type="NCBI Taxonomy" id="1697972"/>
    <lineage>
        <taxon>Bacteria</taxon>
        <taxon>Pseudomonadati</taxon>
        <taxon>Pseudomonadota</taxon>
        <taxon>Alphaproteobacteria</taxon>
        <taxon>Hyphomicrobiales</taxon>
        <taxon>Methylobacteriaceae</taxon>
        <taxon>Methylobacterium</taxon>
    </lineage>
</organism>
<gene>
    <name evidence="4" type="primary">tcyA</name>
    <name evidence="4" type="ORF">OPKNFCMD_6575</name>
</gene>
<evidence type="ECO:0000313" key="4">
    <source>
        <dbReference type="EMBL" id="GJD53797.1"/>
    </source>
</evidence>
<dbReference type="RefSeq" id="WP_128566033.1">
    <property type="nucleotide sequence ID" value="NZ_BPQH01000037.1"/>
</dbReference>
<reference evidence="4" key="2">
    <citation type="submission" date="2021-08" db="EMBL/GenBank/DDBJ databases">
        <authorList>
            <person name="Tani A."/>
            <person name="Ola A."/>
            <person name="Ogura Y."/>
            <person name="Katsura K."/>
            <person name="Hayashi T."/>
        </authorList>
    </citation>
    <scope>NUCLEOTIDE SEQUENCE</scope>
    <source>
        <strain evidence="4">KCTC 52305</strain>
    </source>
</reference>
<accession>A0ABQ4RAS2</accession>
<evidence type="ECO:0000313" key="5">
    <source>
        <dbReference type="Proteomes" id="UP001055167"/>
    </source>
</evidence>
<dbReference type="InterPro" id="IPR001638">
    <property type="entry name" value="Solute-binding_3/MltF_N"/>
</dbReference>
<evidence type="ECO:0000256" key="2">
    <source>
        <dbReference type="SAM" id="SignalP"/>
    </source>
</evidence>
<dbReference type="Pfam" id="PF00497">
    <property type="entry name" value="SBP_bac_3"/>
    <property type="match status" value="1"/>
</dbReference>
<feature type="signal peptide" evidence="2">
    <location>
        <begin position="1"/>
        <end position="26"/>
    </location>
</feature>
<name>A0ABQ4RAS2_9HYPH</name>
<sequence>MTRASRAVALAAVTALVVVAALTAVAAPGAARAAALPEAIRQRGTLRLAVNATYAPMEYRDPATDTLKGLDIDLATEMARRLGVTVTWAEVPFAELILSLQSGRADFVISGISDRASRRETADFIDYLTTGAQFFTLADSPARTEADLCGRRLGTTRSTSFPVEIERWSAQACAAAGRPAAVVVPGENSIDVRNQLRQGRIDAAVQGSETLPYAMESEPGRYRILGAPFTRGYQGIMVRKDAPGLRDLLAETLRGMIADGAYGVILARYGLSANAVPEPLLNAGPQ</sequence>
<dbReference type="Gene3D" id="3.40.190.10">
    <property type="entry name" value="Periplasmic binding protein-like II"/>
    <property type="match status" value="2"/>
</dbReference>
<dbReference type="SUPFAM" id="SSF53850">
    <property type="entry name" value="Periplasmic binding protein-like II"/>
    <property type="match status" value="1"/>
</dbReference>
<reference evidence="4" key="1">
    <citation type="journal article" date="2021" name="Front. Microbiol.">
        <title>Comprehensive Comparative Genomics and Phenotyping of Methylobacterium Species.</title>
        <authorList>
            <person name="Alessa O."/>
            <person name="Ogura Y."/>
            <person name="Fujitani Y."/>
            <person name="Takami H."/>
            <person name="Hayashi T."/>
            <person name="Sahin N."/>
            <person name="Tani A."/>
        </authorList>
    </citation>
    <scope>NUCLEOTIDE SEQUENCE</scope>
    <source>
        <strain evidence="4">KCTC 52305</strain>
    </source>
</reference>
<evidence type="ECO:0000259" key="3">
    <source>
        <dbReference type="SMART" id="SM00062"/>
    </source>
</evidence>
<evidence type="ECO:0000256" key="1">
    <source>
        <dbReference type="ARBA" id="ARBA00022729"/>
    </source>
</evidence>
<dbReference type="PANTHER" id="PTHR35936">
    <property type="entry name" value="MEMBRANE-BOUND LYTIC MUREIN TRANSGLYCOSYLASE F"/>
    <property type="match status" value="1"/>
</dbReference>
<dbReference type="SMART" id="SM00062">
    <property type="entry name" value="PBPb"/>
    <property type="match status" value="1"/>
</dbReference>
<keyword evidence="5" id="KW-1185">Reference proteome</keyword>
<comment type="caution">
    <text evidence="4">The sequence shown here is derived from an EMBL/GenBank/DDBJ whole genome shotgun (WGS) entry which is preliminary data.</text>
</comment>
<protein>
    <submittedName>
        <fullName evidence="4">L-cystine-binding protein TcyA</fullName>
    </submittedName>
</protein>
<dbReference type="CDD" id="cd01004">
    <property type="entry name" value="PBP2_MidA_like"/>
    <property type="match status" value="1"/>
</dbReference>
<proteinExistence type="predicted"/>